<evidence type="ECO:0000256" key="4">
    <source>
        <dbReference type="ARBA" id="ARBA00023002"/>
    </source>
</evidence>
<name>A0A3G4ZQJ4_9VIRU</name>
<dbReference type="GO" id="GO:0005507">
    <property type="term" value="F:copper ion binding"/>
    <property type="evidence" value="ECO:0007669"/>
    <property type="project" value="InterPro"/>
</dbReference>
<dbReference type="SUPFAM" id="SSF49329">
    <property type="entry name" value="Cu,Zn superoxide dismutase-like"/>
    <property type="match status" value="1"/>
</dbReference>
<dbReference type="InterPro" id="IPR036423">
    <property type="entry name" value="SOD-like_Cu/Zn_dom_sf"/>
</dbReference>
<dbReference type="Gene3D" id="2.60.40.200">
    <property type="entry name" value="Superoxide dismutase, copper/zinc binding domain"/>
    <property type="match status" value="1"/>
</dbReference>
<gene>
    <name evidence="7" type="ORF">Terrestrivirus5_83</name>
</gene>
<feature type="domain" description="Superoxide dismutase copper/zinc binding" evidence="6">
    <location>
        <begin position="55"/>
        <end position="190"/>
    </location>
</feature>
<dbReference type="CDD" id="cd00305">
    <property type="entry name" value="Cu-Zn_Superoxide_Dismutase"/>
    <property type="match status" value="1"/>
</dbReference>
<dbReference type="PROSITE" id="PS00087">
    <property type="entry name" value="SOD_CU_ZN_1"/>
    <property type="match status" value="1"/>
</dbReference>
<proteinExistence type="predicted"/>
<dbReference type="GO" id="GO:0016491">
    <property type="term" value="F:oxidoreductase activity"/>
    <property type="evidence" value="ECO:0007669"/>
    <property type="project" value="UniProtKB-KW"/>
</dbReference>
<organism evidence="7">
    <name type="scientific">Terrestrivirus sp</name>
    <dbReference type="NCBI Taxonomy" id="2487775"/>
    <lineage>
        <taxon>Viruses</taxon>
        <taxon>Varidnaviria</taxon>
        <taxon>Bamfordvirae</taxon>
        <taxon>Nucleocytoviricota</taxon>
        <taxon>Megaviricetes</taxon>
        <taxon>Imitervirales</taxon>
        <taxon>Mimiviridae</taxon>
        <taxon>Klosneuvirinae</taxon>
    </lineage>
</organism>
<dbReference type="InterPro" id="IPR024134">
    <property type="entry name" value="SOD_Cu/Zn_/chaperone"/>
</dbReference>
<dbReference type="FunFam" id="2.60.40.200:FF:000001">
    <property type="entry name" value="Superoxide dismutase [Cu-Zn]"/>
    <property type="match status" value="1"/>
</dbReference>
<dbReference type="PANTHER" id="PTHR10003">
    <property type="entry name" value="SUPEROXIDE DISMUTASE CU-ZN -RELATED"/>
    <property type="match status" value="1"/>
</dbReference>
<reference evidence="7" key="1">
    <citation type="submission" date="2018-10" db="EMBL/GenBank/DDBJ databases">
        <title>Hidden diversity of soil giant viruses.</title>
        <authorList>
            <person name="Schulz F."/>
            <person name="Alteio L."/>
            <person name="Goudeau D."/>
            <person name="Ryan E.M."/>
            <person name="Malmstrom R.R."/>
            <person name="Blanchard J."/>
            <person name="Woyke T."/>
        </authorList>
    </citation>
    <scope>NUCLEOTIDE SEQUENCE</scope>
    <source>
        <strain evidence="7">TEV1</strain>
    </source>
</reference>
<accession>A0A3G4ZQJ4</accession>
<dbReference type="InterPro" id="IPR018152">
    <property type="entry name" value="SOD_Cu/Zn_BS"/>
</dbReference>
<dbReference type="PRINTS" id="PR00068">
    <property type="entry name" value="CUZNDISMTASE"/>
</dbReference>
<dbReference type="GO" id="GO:0006801">
    <property type="term" value="P:superoxide metabolic process"/>
    <property type="evidence" value="ECO:0007669"/>
    <property type="project" value="InterPro"/>
</dbReference>
<protein>
    <submittedName>
        <fullName evidence="7">CuZnSOD</fullName>
    </submittedName>
</protein>
<dbReference type="PROSITE" id="PS00332">
    <property type="entry name" value="SOD_CU_ZN_2"/>
    <property type="match status" value="1"/>
</dbReference>
<evidence type="ECO:0000256" key="1">
    <source>
        <dbReference type="ARBA" id="ARBA00001935"/>
    </source>
</evidence>
<evidence type="ECO:0000256" key="3">
    <source>
        <dbReference type="ARBA" id="ARBA00022833"/>
    </source>
</evidence>
<evidence type="ECO:0000256" key="5">
    <source>
        <dbReference type="ARBA" id="ARBA00023008"/>
    </source>
</evidence>
<comment type="cofactor">
    <cofactor evidence="1">
        <name>Cu cation</name>
        <dbReference type="ChEBI" id="CHEBI:23378"/>
    </cofactor>
</comment>
<keyword evidence="3" id="KW-0862">Zinc</keyword>
<keyword evidence="4" id="KW-0560">Oxidoreductase</keyword>
<keyword evidence="2" id="KW-0479">Metal-binding</keyword>
<keyword evidence="5" id="KW-0186">Copper</keyword>
<dbReference type="InterPro" id="IPR001424">
    <property type="entry name" value="SOD_Cu_Zn_dom"/>
</dbReference>
<sequence length="194" mass="20648">MSKYVNAIAILRGGKINKECCSKTPAMLGALDKLRDENKACSTFIETFMCKDEEVIGTVRLQQELTGGPTTIKVNLSNLPYGPHGFHIHEFGDLTDGCTSAGAHYNPFNNHHGGQDDAERHVGDLGNIHSGVDGVIDATITDYKISLVGPYSVIGRSFVVHADEDDLGKGGHEDSLTTGHSGARIACGIIGLAK</sequence>
<dbReference type="Pfam" id="PF00080">
    <property type="entry name" value="Sod_Cu"/>
    <property type="match status" value="1"/>
</dbReference>
<dbReference type="EMBL" id="MK071983">
    <property type="protein sequence ID" value="AYV76261.1"/>
    <property type="molecule type" value="Genomic_DNA"/>
</dbReference>
<evidence type="ECO:0000313" key="7">
    <source>
        <dbReference type="EMBL" id="AYV76261.1"/>
    </source>
</evidence>
<evidence type="ECO:0000259" key="6">
    <source>
        <dbReference type="Pfam" id="PF00080"/>
    </source>
</evidence>
<evidence type="ECO:0000256" key="2">
    <source>
        <dbReference type="ARBA" id="ARBA00022723"/>
    </source>
</evidence>